<dbReference type="InterPro" id="IPR004981">
    <property type="entry name" value="Trp_2_3_dOase"/>
</dbReference>
<dbReference type="Pfam" id="PF03301">
    <property type="entry name" value="Trp_dioxygenase"/>
    <property type="match status" value="1"/>
</dbReference>
<dbReference type="GO" id="GO:0019442">
    <property type="term" value="P:L-tryptophan catabolic process to acetyl-CoA"/>
    <property type="evidence" value="ECO:0007669"/>
    <property type="project" value="TreeGrafter"/>
</dbReference>
<reference evidence="1 2" key="1">
    <citation type="submission" date="2016-12" db="EMBL/GenBank/DDBJ databases">
        <title>The draft genome sequence of Actinophytocola xinjiangensis.</title>
        <authorList>
            <person name="Wang W."/>
            <person name="Yuan L."/>
        </authorList>
    </citation>
    <scope>NUCLEOTIDE SEQUENCE [LARGE SCALE GENOMIC DNA]</scope>
    <source>
        <strain evidence="1 2">CGMCC 4.4663</strain>
    </source>
</reference>
<dbReference type="SUPFAM" id="SSF140959">
    <property type="entry name" value="Indolic compounds 2,3-dioxygenase-like"/>
    <property type="match status" value="1"/>
</dbReference>
<dbReference type="GO" id="GO:0046872">
    <property type="term" value="F:metal ion binding"/>
    <property type="evidence" value="ECO:0007669"/>
    <property type="project" value="InterPro"/>
</dbReference>
<name>A0A7Z0WK07_9PSEU</name>
<accession>A0A7Z0WK07</accession>
<gene>
    <name evidence="1" type="ORF">BLA60_21165</name>
</gene>
<dbReference type="RefSeq" id="WP_075134686.1">
    <property type="nucleotide sequence ID" value="NZ_MSIF01000010.1"/>
</dbReference>
<dbReference type="GO" id="GO:0004833">
    <property type="term" value="F:L-tryptophan 2,3-dioxygenase activity"/>
    <property type="evidence" value="ECO:0007669"/>
    <property type="project" value="InterPro"/>
</dbReference>
<dbReference type="InterPro" id="IPR037217">
    <property type="entry name" value="Trp/Indoleamine_2_3_dOase-like"/>
</dbReference>
<evidence type="ECO:0008006" key="3">
    <source>
        <dbReference type="Google" id="ProtNLM"/>
    </source>
</evidence>
<dbReference type="AlphaFoldDB" id="A0A7Z0WK07"/>
<dbReference type="Proteomes" id="UP000185696">
    <property type="component" value="Unassembled WGS sequence"/>
</dbReference>
<dbReference type="GO" id="GO:0019441">
    <property type="term" value="P:L-tryptophan catabolic process to kynurenine"/>
    <property type="evidence" value="ECO:0007669"/>
    <property type="project" value="InterPro"/>
</dbReference>
<dbReference type="GO" id="GO:0020037">
    <property type="term" value="F:heme binding"/>
    <property type="evidence" value="ECO:0007669"/>
    <property type="project" value="InterPro"/>
</dbReference>
<protein>
    <recommendedName>
        <fullName evidence="3">Tryptophan 2,3-dioxygenase</fullName>
    </recommendedName>
</protein>
<proteinExistence type="predicted"/>
<dbReference type="PANTHER" id="PTHR10138">
    <property type="entry name" value="TRYPTOPHAN 2,3-DIOXYGENASE"/>
    <property type="match status" value="1"/>
</dbReference>
<dbReference type="PANTHER" id="PTHR10138:SF0">
    <property type="entry name" value="TRYPTOPHAN 2,3-DIOXYGENASE"/>
    <property type="match status" value="1"/>
</dbReference>
<dbReference type="OrthoDB" id="4444951at2"/>
<evidence type="ECO:0000313" key="2">
    <source>
        <dbReference type="Proteomes" id="UP000185696"/>
    </source>
</evidence>
<keyword evidence="2" id="KW-1185">Reference proteome</keyword>
<sequence length="388" mass="44049">MSIELANAHCRLPGRSDALARRLAGTALAHLDDASVSALSADHERLLEDPATEEGDVLLLLTRQFSLSLPIPDYYRYTTLHVVEWFLSQHDDAFGASLLAIHATLTELSRLERKEAGRHTTVPEHLVERLRRLHPLIDQVTEMYIAPYSPLRGVNLVEGVDGDEQLARGLTILKRCTGFRRSDKHDEHVFLRMVIACELVFYMIRWTARQAIRAIGEDRAEFLFRMGQLTACSELLSAIFHVLRTLSPELFLSFREETGNASAVQSMNYHLMELVVYGYDGRKEEIFTKLDHLRPIRSDELRAFRSLRDVVTESGDQELVDAFRAVDRALLTWRGRHYGFGRAYLPDMQGSGGTEGAAYLKRFVNKDGLPSGARLRDTEDLLSRFAFC</sequence>
<comment type="caution">
    <text evidence="1">The sequence shown here is derived from an EMBL/GenBank/DDBJ whole genome shotgun (WGS) entry which is preliminary data.</text>
</comment>
<organism evidence="1 2">
    <name type="scientific">Actinophytocola xinjiangensis</name>
    <dbReference type="NCBI Taxonomy" id="485602"/>
    <lineage>
        <taxon>Bacteria</taxon>
        <taxon>Bacillati</taxon>
        <taxon>Actinomycetota</taxon>
        <taxon>Actinomycetes</taxon>
        <taxon>Pseudonocardiales</taxon>
        <taxon>Pseudonocardiaceae</taxon>
    </lineage>
</organism>
<dbReference type="Gene3D" id="1.20.58.480">
    <property type="match status" value="2"/>
</dbReference>
<dbReference type="EMBL" id="MSIF01000010">
    <property type="protein sequence ID" value="OLF09096.1"/>
    <property type="molecule type" value="Genomic_DNA"/>
</dbReference>
<evidence type="ECO:0000313" key="1">
    <source>
        <dbReference type="EMBL" id="OLF09096.1"/>
    </source>
</evidence>